<keyword evidence="2" id="KW-1185">Reference proteome</keyword>
<reference evidence="1 2" key="1">
    <citation type="submission" date="2024-05" db="EMBL/GenBank/DDBJ databases">
        <title>Culex pipiens pipiens assembly and annotation.</title>
        <authorList>
            <person name="Alout H."/>
            <person name="Durand T."/>
        </authorList>
    </citation>
    <scope>NUCLEOTIDE SEQUENCE [LARGE SCALE GENOMIC DNA]</scope>
    <source>
        <strain evidence="1">HA-2024</strain>
        <tissue evidence="1">Whole body</tissue>
    </source>
</reference>
<accession>A0ABD1D0Y5</accession>
<evidence type="ECO:0000313" key="1">
    <source>
        <dbReference type="EMBL" id="KAL1386809.1"/>
    </source>
</evidence>
<gene>
    <name evidence="1" type="ORF">pipiens_003262</name>
</gene>
<name>A0ABD1D0Y5_CULPP</name>
<organism evidence="1 2">
    <name type="scientific">Culex pipiens pipiens</name>
    <name type="common">Northern house mosquito</name>
    <dbReference type="NCBI Taxonomy" id="38569"/>
    <lineage>
        <taxon>Eukaryota</taxon>
        <taxon>Metazoa</taxon>
        <taxon>Ecdysozoa</taxon>
        <taxon>Arthropoda</taxon>
        <taxon>Hexapoda</taxon>
        <taxon>Insecta</taxon>
        <taxon>Pterygota</taxon>
        <taxon>Neoptera</taxon>
        <taxon>Endopterygota</taxon>
        <taxon>Diptera</taxon>
        <taxon>Nematocera</taxon>
        <taxon>Culicoidea</taxon>
        <taxon>Culicidae</taxon>
        <taxon>Culicinae</taxon>
        <taxon>Culicini</taxon>
        <taxon>Culex</taxon>
        <taxon>Culex</taxon>
    </lineage>
</organism>
<protein>
    <submittedName>
        <fullName evidence="1">Uncharacterized protein</fullName>
    </submittedName>
</protein>
<dbReference type="EMBL" id="JBEHCU010008194">
    <property type="protein sequence ID" value="KAL1386809.1"/>
    <property type="molecule type" value="Genomic_DNA"/>
</dbReference>
<evidence type="ECO:0000313" key="2">
    <source>
        <dbReference type="Proteomes" id="UP001562425"/>
    </source>
</evidence>
<dbReference type="AlphaFoldDB" id="A0ABD1D0Y5"/>
<dbReference type="Proteomes" id="UP001562425">
    <property type="component" value="Unassembled WGS sequence"/>
</dbReference>
<sequence>MRVIMPCRTGADSKVCNGVVLSAFRFRHSSRFRSGSLSSRMLQYNSELLWQLGPEPLSETSLRASPRSSNLHAQVAPVAFKQTLQRKRLRRRCFGDRIWSKNVTGSCSCVCYS</sequence>
<proteinExistence type="predicted"/>
<comment type="caution">
    <text evidence="1">The sequence shown here is derived from an EMBL/GenBank/DDBJ whole genome shotgun (WGS) entry which is preliminary data.</text>
</comment>